<dbReference type="AlphaFoldDB" id="A0AAV5UFW0"/>
<feature type="compositionally biased region" description="Polar residues" evidence="1">
    <location>
        <begin position="50"/>
        <end position="60"/>
    </location>
</feature>
<organism evidence="2 3">
    <name type="scientific">Pristionchus entomophagus</name>
    <dbReference type="NCBI Taxonomy" id="358040"/>
    <lineage>
        <taxon>Eukaryota</taxon>
        <taxon>Metazoa</taxon>
        <taxon>Ecdysozoa</taxon>
        <taxon>Nematoda</taxon>
        <taxon>Chromadorea</taxon>
        <taxon>Rhabditida</taxon>
        <taxon>Rhabditina</taxon>
        <taxon>Diplogasteromorpha</taxon>
        <taxon>Diplogasteroidea</taxon>
        <taxon>Neodiplogasteridae</taxon>
        <taxon>Pristionchus</taxon>
    </lineage>
</organism>
<reference evidence="2" key="1">
    <citation type="submission" date="2023-10" db="EMBL/GenBank/DDBJ databases">
        <title>Genome assembly of Pristionchus species.</title>
        <authorList>
            <person name="Yoshida K."/>
            <person name="Sommer R.J."/>
        </authorList>
    </citation>
    <scope>NUCLEOTIDE SEQUENCE</scope>
    <source>
        <strain evidence="2">RS0144</strain>
    </source>
</reference>
<feature type="compositionally biased region" description="Basic and acidic residues" evidence="1">
    <location>
        <begin position="99"/>
        <end position="134"/>
    </location>
</feature>
<evidence type="ECO:0000313" key="3">
    <source>
        <dbReference type="Proteomes" id="UP001432027"/>
    </source>
</evidence>
<feature type="region of interest" description="Disordered" evidence="1">
    <location>
        <begin position="38"/>
        <end position="237"/>
    </location>
</feature>
<evidence type="ECO:0000313" key="2">
    <source>
        <dbReference type="EMBL" id="GMT05361.1"/>
    </source>
</evidence>
<feature type="non-terminal residue" evidence="2">
    <location>
        <position position="415"/>
    </location>
</feature>
<feature type="compositionally biased region" description="Basic and acidic residues" evidence="1">
    <location>
        <begin position="38"/>
        <end position="49"/>
    </location>
</feature>
<sequence length="415" mass="47364">VKEEEEEETKIKPNHNTVEGCMEDLLDLVCNGIVREKSIFKRENTEESSRSTPTPHSQEPSVRKRGRPRKSDLEDRERSKEADKKQAMKRSKSRVGRPRKTESAEPEPKVKRQYIKKKDREMMEAEQGEGERASSEQSDSQQQPSSSDAAAAAEPETETSRPARHRKRPRWMMTGGEEVYGEGAKVSQNLDQSIAEESEEEETTKDEMKKKKTEKTTQLITPHKKRDSTPKKTPGVIRADDKMDSLLYTPKAGKVVMERRTIEANGTSSSSKRKQNLGKLADESEDIMIVRMNDEMNGPKRSDLTSVPVYLSEHQQNIFFSGLIHQKNSENEGKSFYECMYCHVKVPNIRDGRRHMVAHLRVMRLRCGLCGAGSFFCIDMRNHLQIADAWLPRSAQGSQAHRPTRHTLHDQGTCK</sequence>
<protein>
    <recommendedName>
        <fullName evidence="4">C2H2-type domain-containing protein</fullName>
    </recommendedName>
</protein>
<gene>
    <name evidence="2" type="ORF">PENTCL1PPCAC_27535</name>
</gene>
<dbReference type="Proteomes" id="UP001432027">
    <property type="component" value="Unassembled WGS sequence"/>
</dbReference>
<feature type="region of interest" description="Disordered" evidence="1">
    <location>
        <begin position="395"/>
        <end position="415"/>
    </location>
</feature>
<feature type="compositionally biased region" description="Acidic residues" evidence="1">
    <location>
        <begin position="194"/>
        <end position="204"/>
    </location>
</feature>
<keyword evidence="3" id="KW-1185">Reference proteome</keyword>
<evidence type="ECO:0008006" key="4">
    <source>
        <dbReference type="Google" id="ProtNLM"/>
    </source>
</evidence>
<feature type="non-terminal residue" evidence="2">
    <location>
        <position position="1"/>
    </location>
</feature>
<dbReference type="EMBL" id="BTSX01000006">
    <property type="protein sequence ID" value="GMT05361.1"/>
    <property type="molecule type" value="Genomic_DNA"/>
</dbReference>
<accession>A0AAV5UFW0</accession>
<proteinExistence type="predicted"/>
<feature type="compositionally biased region" description="Low complexity" evidence="1">
    <location>
        <begin position="135"/>
        <end position="154"/>
    </location>
</feature>
<evidence type="ECO:0000256" key="1">
    <source>
        <dbReference type="SAM" id="MobiDB-lite"/>
    </source>
</evidence>
<name>A0AAV5UFW0_9BILA</name>
<feature type="compositionally biased region" description="Basic residues" evidence="1">
    <location>
        <begin position="87"/>
        <end position="98"/>
    </location>
</feature>
<feature type="compositionally biased region" description="Basic and acidic residues" evidence="1">
    <location>
        <begin position="69"/>
        <end position="86"/>
    </location>
</feature>
<comment type="caution">
    <text evidence="2">The sequence shown here is derived from an EMBL/GenBank/DDBJ whole genome shotgun (WGS) entry which is preliminary data.</text>
</comment>